<comment type="subcellular location">
    <subcellularLocation>
        <location evidence="1">Membrane</location>
        <topology evidence="1">Multi-pass membrane protein</topology>
    </subcellularLocation>
</comment>
<protein>
    <submittedName>
        <fullName evidence="8">DASS family sodium-coupled anion symporter</fullName>
    </submittedName>
</protein>
<feature type="transmembrane region" description="Helical" evidence="6">
    <location>
        <begin position="53"/>
        <end position="77"/>
    </location>
</feature>
<evidence type="ECO:0000256" key="4">
    <source>
        <dbReference type="ARBA" id="ARBA00022989"/>
    </source>
</evidence>
<accession>A0ABT7YD26</accession>
<feature type="transmembrane region" description="Helical" evidence="6">
    <location>
        <begin position="273"/>
        <end position="292"/>
    </location>
</feature>
<sequence length="463" mass="50755">MNDSRIAALRYYVHKKWSTQPKVILFFASLLLAFLITRYIFNFEAYETQGRALFILLAASFLWITEAIPVFAVSFLIMGYSIYLLDDGHLYTVNPDWQIYISQWSGPVMWLFLGGFMLAEGAKKTKFDLYFSQLVISRFGTKPSLVLLGVMFTTGLLSMFISNTATAVMMLSVIQPLLRNLEDKDPFRKALLLGIAASATVCGMGTIIGSAPNAIAVGNMAESGIDFTFLDWMIVGIPLSVFLSFVSWVFLMKKYPSDKKAVELPTKISIKKRSFPFSVVTITFGVTVFLWTTSSLHGIPVSVIAFLPIVALTITGILNSEDIRKIPWDTLILIVGGLILGDIIRETELVDLLVSVFPAESSGLLLFIALGVIASVTSNLMSNTAAAGILIPIASGMLYLYPIESSLVVALCCSTAMFLPISTPPNSIVFSTGDLEIKEFRPLGALVALVGIVSIIFLVFLIY</sequence>
<evidence type="ECO:0000313" key="9">
    <source>
        <dbReference type="Proteomes" id="UP001171916"/>
    </source>
</evidence>
<name>A0ABT7YD26_9BACT</name>
<organism evidence="8 9">
    <name type="scientific">Algoriphagus sediminis</name>
    <dbReference type="NCBI Taxonomy" id="3057113"/>
    <lineage>
        <taxon>Bacteria</taxon>
        <taxon>Pseudomonadati</taxon>
        <taxon>Bacteroidota</taxon>
        <taxon>Cytophagia</taxon>
        <taxon>Cytophagales</taxon>
        <taxon>Cyclobacteriaceae</taxon>
        <taxon>Algoriphagus</taxon>
    </lineage>
</organism>
<dbReference type="Proteomes" id="UP001171916">
    <property type="component" value="Unassembled WGS sequence"/>
</dbReference>
<dbReference type="InterPro" id="IPR001898">
    <property type="entry name" value="SLC13A/DASS"/>
</dbReference>
<evidence type="ECO:0000256" key="5">
    <source>
        <dbReference type="ARBA" id="ARBA00023136"/>
    </source>
</evidence>
<proteinExistence type="predicted"/>
<gene>
    <name evidence="8" type="ORF">QVH07_09730</name>
</gene>
<feature type="transmembrane region" description="Helical" evidence="6">
    <location>
        <begin position="190"/>
        <end position="212"/>
    </location>
</feature>
<feature type="transmembrane region" description="Helical" evidence="6">
    <location>
        <begin position="398"/>
        <end position="423"/>
    </location>
</feature>
<keyword evidence="3 6" id="KW-0812">Transmembrane</keyword>
<feature type="transmembrane region" description="Helical" evidence="6">
    <location>
        <begin position="298"/>
        <end position="319"/>
    </location>
</feature>
<evidence type="ECO:0000256" key="6">
    <source>
        <dbReference type="SAM" id="Phobius"/>
    </source>
</evidence>
<keyword evidence="2" id="KW-0813">Transport</keyword>
<keyword evidence="5 6" id="KW-0472">Membrane</keyword>
<feature type="transmembrane region" description="Helical" evidence="6">
    <location>
        <begin position="97"/>
        <end position="118"/>
    </location>
</feature>
<feature type="transmembrane region" description="Helical" evidence="6">
    <location>
        <begin position="23"/>
        <end position="41"/>
    </location>
</feature>
<dbReference type="InterPro" id="IPR004680">
    <property type="entry name" value="Cit_transptr-like_dom"/>
</dbReference>
<evidence type="ECO:0000256" key="1">
    <source>
        <dbReference type="ARBA" id="ARBA00004141"/>
    </source>
</evidence>
<evidence type="ECO:0000313" key="8">
    <source>
        <dbReference type="EMBL" id="MDN3204430.1"/>
    </source>
</evidence>
<feature type="transmembrane region" description="Helical" evidence="6">
    <location>
        <begin position="443"/>
        <end position="462"/>
    </location>
</feature>
<reference evidence="8" key="1">
    <citation type="submission" date="2023-06" db="EMBL/GenBank/DDBJ databases">
        <title>Robiginitalea aurantiacus sp. nov. and Algoriphagus sediminis sp. nov., isolated from coastal sediment.</title>
        <authorList>
            <person name="Zhou Z.Y."/>
            <person name="An J."/>
            <person name="Jia Y.W."/>
            <person name="Du Z.J."/>
        </authorList>
    </citation>
    <scope>NUCLEOTIDE SEQUENCE</scope>
    <source>
        <strain evidence="8">C2-7</strain>
    </source>
</reference>
<keyword evidence="4 6" id="KW-1133">Transmembrane helix</keyword>
<evidence type="ECO:0000259" key="7">
    <source>
        <dbReference type="Pfam" id="PF03600"/>
    </source>
</evidence>
<comment type="caution">
    <text evidence="8">The sequence shown here is derived from an EMBL/GenBank/DDBJ whole genome shotgun (WGS) entry which is preliminary data.</text>
</comment>
<dbReference type="NCBIfam" id="TIGR00785">
    <property type="entry name" value="dass"/>
    <property type="match status" value="1"/>
</dbReference>
<dbReference type="PANTHER" id="PTHR10283">
    <property type="entry name" value="SOLUTE CARRIER FAMILY 13 MEMBER"/>
    <property type="match status" value="1"/>
</dbReference>
<feature type="domain" description="Citrate transporter-like" evidence="7">
    <location>
        <begin position="61"/>
        <end position="399"/>
    </location>
</feature>
<dbReference type="EMBL" id="JAUEPH010000004">
    <property type="protein sequence ID" value="MDN3204430.1"/>
    <property type="molecule type" value="Genomic_DNA"/>
</dbReference>
<evidence type="ECO:0000256" key="2">
    <source>
        <dbReference type="ARBA" id="ARBA00022448"/>
    </source>
</evidence>
<dbReference type="RefSeq" id="WP_289999985.1">
    <property type="nucleotide sequence ID" value="NZ_JAUEPH010000004.1"/>
</dbReference>
<keyword evidence="9" id="KW-1185">Reference proteome</keyword>
<dbReference type="Pfam" id="PF03600">
    <property type="entry name" value="CitMHS"/>
    <property type="match status" value="1"/>
</dbReference>
<evidence type="ECO:0000256" key="3">
    <source>
        <dbReference type="ARBA" id="ARBA00022692"/>
    </source>
</evidence>
<feature type="transmembrane region" description="Helical" evidence="6">
    <location>
        <begin position="130"/>
        <end position="150"/>
    </location>
</feature>
<feature type="transmembrane region" description="Helical" evidence="6">
    <location>
        <begin position="232"/>
        <end position="252"/>
    </location>
</feature>
<dbReference type="PANTHER" id="PTHR10283:SF92">
    <property type="entry name" value="LOW-AFFINITY PHOSPHATE TRANSPORTER PHO91"/>
    <property type="match status" value="1"/>
</dbReference>